<evidence type="ECO:0000256" key="6">
    <source>
        <dbReference type="SAM" id="Phobius"/>
    </source>
</evidence>
<dbReference type="PROSITE" id="PS50850">
    <property type="entry name" value="MFS"/>
    <property type="match status" value="1"/>
</dbReference>
<sequence>MEIKNQSGVEYWKKLVVILCLGWVAIWIYRTVLTPIYPEIQSALGDISDTQIGLIATFYFAAYCGGQIPASIVVEKMGQKLTLLCGFSLFTIGTLVIANAASINMVYAGSLLSGLGCATFFCSAYSLSGEHVPQERRAFASAIVNSGSAVGMGIGLVGSSVLVKNMDMAWNNVLYISAAIIFVMVIVFALVIKPNQAAKQATEAKADTNTATTAAEPQGTSLLKPELVAVYFLYFCTCYGYYMIVTWLPSYLQTERGFEGAAIGGASALVAMIAVPGALFFSSLADKFKAKAVKMVVTLEIAGALMLAFTVLSPNTTALMISLLVYGFLGKMALDPILISYVTERAPKVRMARALAVFNLAGMSSSIIAPPLTGLISDLTGSKAIGFYLSAGLLVAGAVFFVLINLRASKKPEVQTA</sequence>
<evidence type="ECO:0000259" key="7">
    <source>
        <dbReference type="PROSITE" id="PS50850"/>
    </source>
</evidence>
<dbReference type="InterPro" id="IPR011701">
    <property type="entry name" value="MFS"/>
</dbReference>
<dbReference type="PANTHER" id="PTHR43124:SF3">
    <property type="entry name" value="CHLORAMPHENICOL EFFLUX PUMP RV0191"/>
    <property type="match status" value="1"/>
</dbReference>
<feature type="transmembrane region" description="Helical" evidence="6">
    <location>
        <begin position="107"/>
        <end position="127"/>
    </location>
</feature>
<dbReference type="KEGG" id="pgb:H744_1c1496"/>
<evidence type="ECO:0000256" key="5">
    <source>
        <dbReference type="ARBA" id="ARBA00023136"/>
    </source>
</evidence>
<feature type="transmembrane region" description="Helical" evidence="6">
    <location>
        <begin position="81"/>
        <end position="101"/>
    </location>
</feature>
<keyword evidence="2" id="KW-1003">Cell membrane</keyword>
<gene>
    <name evidence="8" type="ORF">H744_1c1496</name>
</gene>
<feature type="transmembrane region" description="Helical" evidence="6">
    <location>
        <begin position="293"/>
        <end position="312"/>
    </location>
</feature>
<dbReference type="PATRIC" id="fig|658445.3.peg.1626"/>
<comment type="subcellular location">
    <subcellularLocation>
        <location evidence="1">Cell membrane</location>
        <topology evidence="1">Multi-pass membrane protein</topology>
    </subcellularLocation>
</comment>
<evidence type="ECO:0000313" key="8">
    <source>
        <dbReference type="EMBL" id="AJR06518.1"/>
    </source>
</evidence>
<dbReference type="Proteomes" id="UP000032303">
    <property type="component" value="Chromosome 1"/>
</dbReference>
<dbReference type="GO" id="GO:0005886">
    <property type="term" value="C:plasma membrane"/>
    <property type="evidence" value="ECO:0007669"/>
    <property type="project" value="UniProtKB-SubCell"/>
</dbReference>
<dbReference type="OrthoDB" id="4474610at2"/>
<accession>A0A0C5WHA6</accession>
<evidence type="ECO:0000256" key="2">
    <source>
        <dbReference type="ARBA" id="ARBA00022475"/>
    </source>
</evidence>
<evidence type="ECO:0000313" key="9">
    <source>
        <dbReference type="Proteomes" id="UP000032303"/>
    </source>
</evidence>
<evidence type="ECO:0000256" key="3">
    <source>
        <dbReference type="ARBA" id="ARBA00022692"/>
    </source>
</evidence>
<feature type="transmembrane region" description="Helical" evidence="6">
    <location>
        <begin position="12"/>
        <end position="32"/>
    </location>
</feature>
<keyword evidence="4 6" id="KW-1133">Transmembrane helix</keyword>
<feature type="transmembrane region" description="Helical" evidence="6">
    <location>
        <begin position="228"/>
        <end position="248"/>
    </location>
</feature>
<proteinExistence type="predicted"/>
<evidence type="ECO:0000256" key="4">
    <source>
        <dbReference type="ARBA" id="ARBA00022989"/>
    </source>
</evidence>
<feature type="transmembrane region" description="Helical" evidence="6">
    <location>
        <begin position="385"/>
        <end position="406"/>
    </location>
</feature>
<dbReference type="InterPro" id="IPR050189">
    <property type="entry name" value="MFS_Efflux_Transporters"/>
</dbReference>
<feature type="transmembrane region" description="Helical" evidence="6">
    <location>
        <begin position="173"/>
        <end position="192"/>
    </location>
</feature>
<feature type="domain" description="Major facilitator superfamily (MFS) profile" evidence="7">
    <location>
        <begin position="15"/>
        <end position="409"/>
    </location>
</feature>
<name>A0A0C5WHA6_9GAMM</name>
<reference evidence="8 9" key="1">
    <citation type="submission" date="2013-05" db="EMBL/GenBank/DDBJ databases">
        <title>Complete genome sequence of the lipase-producing bacterium Photobacterium gaetbulicola Gung47.</title>
        <authorList>
            <person name="Kim Y.-O."/>
        </authorList>
    </citation>
    <scope>NUCLEOTIDE SEQUENCE [LARGE SCALE GENOMIC DNA]</scope>
    <source>
        <strain evidence="8 9">Gung47</strain>
    </source>
</reference>
<feature type="transmembrane region" description="Helical" evidence="6">
    <location>
        <begin position="52"/>
        <end position="74"/>
    </location>
</feature>
<dbReference type="GO" id="GO:0022857">
    <property type="term" value="F:transmembrane transporter activity"/>
    <property type="evidence" value="ECO:0007669"/>
    <property type="project" value="InterPro"/>
</dbReference>
<dbReference type="EMBL" id="CP005973">
    <property type="protein sequence ID" value="AJR06518.1"/>
    <property type="molecule type" value="Genomic_DNA"/>
</dbReference>
<dbReference type="Pfam" id="PF07690">
    <property type="entry name" value="MFS_1"/>
    <property type="match status" value="1"/>
</dbReference>
<organism evidence="8 9">
    <name type="scientific">Photobacterium gaetbulicola Gung47</name>
    <dbReference type="NCBI Taxonomy" id="658445"/>
    <lineage>
        <taxon>Bacteria</taxon>
        <taxon>Pseudomonadati</taxon>
        <taxon>Pseudomonadota</taxon>
        <taxon>Gammaproteobacteria</taxon>
        <taxon>Vibrionales</taxon>
        <taxon>Vibrionaceae</taxon>
        <taxon>Photobacterium</taxon>
    </lineage>
</organism>
<dbReference type="HOGENOM" id="CLU_001265_5_1_6"/>
<dbReference type="InterPro" id="IPR020846">
    <property type="entry name" value="MFS_dom"/>
</dbReference>
<feature type="transmembrane region" description="Helical" evidence="6">
    <location>
        <begin position="260"/>
        <end position="281"/>
    </location>
</feature>
<evidence type="ECO:0000256" key="1">
    <source>
        <dbReference type="ARBA" id="ARBA00004651"/>
    </source>
</evidence>
<protein>
    <submittedName>
        <fullName evidence="8">Putative metabolite transport protein</fullName>
    </submittedName>
</protein>
<keyword evidence="3 6" id="KW-0812">Transmembrane</keyword>
<dbReference type="PANTHER" id="PTHR43124">
    <property type="entry name" value="PURINE EFFLUX PUMP PBUE"/>
    <property type="match status" value="1"/>
</dbReference>
<dbReference type="InterPro" id="IPR036259">
    <property type="entry name" value="MFS_trans_sf"/>
</dbReference>
<keyword evidence="9" id="KW-1185">Reference proteome</keyword>
<dbReference type="Gene3D" id="1.20.1250.20">
    <property type="entry name" value="MFS general substrate transporter like domains"/>
    <property type="match status" value="2"/>
</dbReference>
<feature type="transmembrane region" description="Helical" evidence="6">
    <location>
        <begin position="318"/>
        <end position="342"/>
    </location>
</feature>
<dbReference type="STRING" id="658445.H744_1c1496"/>
<feature type="transmembrane region" description="Helical" evidence="6">
    <location>
        <begin position="139"/>
        <end position="161"/>
    </location>
</feature>
<dbReference type="SUPFAM" id="SSF103473">
    <property type="entry name" value="MFS general substrate transporter"/>
    <property type="match status" value="1"/>
</dbReference>
<feature type="transmembrane region" description="Helical" evidence="6">
    <location>
        <begin position="354"/>
        <end position="373"/>
    </location>
</feature>
<keyword evidence="5 6" id="KW-0472">Membrane</keyword>
<dbReference type="AlphaFoldDB" id="A0A0C5WHA6"/>